<dbReference type="InterPro" id="IPR017452">
    <property type="entry name" value="GPCR_Rhodpsn_7TM"/>
</dbReference>
<feature type="transmembrane region" description="Helical" evidence="10">
    <location>
        <begin position="75"/>
        <end position="96"/>
    </location>
</feature>
<evidence type="ECO:0000256" key="10">
    <source>
        <dbReference type="SAM" id="Phobius"/>
    </source>
</evidence>
<dbReference type="Gene3D" id="1.20.1070.10">
    <property type="entry name" value="Rhodopsin 7-helix transmembrane proteins"/>
    <property type="match status" value="1"/>
</dbReference>
<feature type="transmembrane region" description="Helical" evidence="10">
    <location>
        <begin position="154"/>
        <end position="174"/>
    </location>
</feature>
<evidence type="ECO:0000256" key="2">
    <source>
        <dbReference type="ARBA" id="ARBA00022692"/>
    </source>
</evidence>
<dbReference type="GeneID" id="100378538"/>
<sequence length="372" mass="42636">MDNNYNIEHGSEEYESQSNSYDYDDLIERAAKLNTPPAVTVAFGVVFMLLIIIGNVWVIIAVFRQPKLRNSATNLFIVSLSVSDLMIAIFFIPYHVGHFAYKLPISSSVLCKLLGYLHWAAQCGTTFSLVCIGADRYRAIVQPMKPKLSVEHAAFGCIVVWVCSLGYSSFKLFVNDVITDVQTLGDHNSTVYEVTFMCYVVDEDTDFWFRLTDLLFMYVMPLILLTILYSIMVVTLWFSKSPTNASSRNKKKAVKMLCLVVLQFALTWLPNHTLQFYFTWSETFPRSEFIWSIVPANLAIFIFLCNSWINPFLYAYFNESFRKEFKKLFPCFYKCRESRIQPIGIETVASGSNSHSRTVHNGKTQTTTENAR</sequence>
<evidence type="ECO:0000256" key="7">
    <source>
        <dbReference type="ARBA" id="ARBA00023224"/>
    </source>
</evidence>
<keyword evidence="6 8" id="KW-0675">Receptor</keyword>
<keyword evidence="12" id="KW-1185">Reference proteome</keyword>
<dbReference type="InterPro" id="IPR000276">
    <property type="entry name" value="GPCR_Rhodpsn"/>
</dbReference>
<evidence type="ECO:0000256" key="3">
    <source>
        <dbReference type="ARBA" id="ARBA00022989"/>
    </source>
</evidence>
<feature type="domain" description="G-protein coupled receptors family 1 profile" evidence="11">
    <location>
        <begin position="54"/>
        <end position="314"/>
    </location>
</feature>
<organism evidence="12 13">
    <name type="scientific">Saccoglossus kowalevskii</name>
    <name type="common">Acorn worm</name>
    <dbReference type="NCBI Taxonomy" id="10224"/>
    <lineage>
        <taxon>Eukaryota</taxon>
        <taxon>Metazoa</taxon>
        <taxon>Hemichordata</taxon>
        <taxon>Enteropneusta</taxon>
        <taxon>Harrimaniidae</taxon>
        <taxon>Saccoglossus</taxon>
    </lineage>
</organism>
<keyword evidence="4 8" id="KW-0297">G-protein coupled receptor</keyword>
<evidence type="ECO:0000256" key="5">
    <source>
        <dbReference type="ARBA" id="ARBA00023136"/>
    </source>
</evidence>
<proteinExistence type="inferred from homology"/>
<evidence type="ECO:0000256" key="8">
    <source>
        <dbReference type="RuleBase" id="RU000688"/>
    </source>
</evidence>
<dbReference type="PROSITE" id="PS50262">
    <property type="entry name" value="G_PROTEIN_RECEP_F1_2"/>
    <property type="match status" value="1"/>
</dbReference>
<dbReference type="PROSITE" id="PS00237">
    <property type="entry name" value="G_PROTEIN_RECEP_F1_1"/>
    <property type="match status" value="1"/>
</dbReference>
<dbReference type="SUPFAM" id="SSF81321">
    <property type="entry name" value="Family A G protein-coupled receptor-like"/>
    <property type="match status" value="1"/>
</dbReference>
<reference evidence="13" key="1">
    <citation type="submission" date="2025-08" db="UniProtKB">
        <authorList>
            <consortium name="RefSeq"/>
        </authorList>
    </citation>
    <scope>IDENTIFICATION</scope>
    <source>
        <tissue evidence="13">Testes</tissue>
    </source>
</reference>
<evidence type="ECO:0000313" key="12">
    <source>
        <dbReference type="Proteomes" id="UP000694865"/>
    </source>
</evidence>
<feature type="transmembrane region" description="Helical" evidence="10">
    <location>
        <begin position="253"/>
        <end position="269"/>
    </location>
</feature>
<keyword evidence="5 10" id="KW-0472">Membrane</keyword>
<keyword evidence="2 8" id="KW-0812">Transmembrane</keyword>
<gene>
    <name evidence="13" type="primary">LOC100378538</name>
</gene>
<feature type="transmembrane region" description="Helical" evidence="10">
    <location>
        <begin position="41"/>
        <end position="63"/>
    </location>
</feature>
<evidence type="ECO:0000256" key="6">
    <source>
        <dbReference type="ARBA" id="ARBA00023170"/>
    </source>
</evidence>
<keyword evidence="3 10" id="KW-1133">Transmembrane helix</keyword>
<dbReference type="PANTHER" id="PTHR45695:SF9">
    <property type="entry name" value="LEUCOKININ RECEPTOR"/>
    <property type="match status" value="1"/>
</dbReference>
<protein>
    <submittedName>
        <fullName evidence="13">Neuropeptide FF receptor 2-like</fullName>
    </submittedName>
</protein>
<feature type="transmembrane region" description="Helical" evidence="10">
    <location>
        <begin position="116"/>
        <end position="134"/>
    </location>
</feature>
<feature type="transmembrane region" description="Helical" evidence="10">
    <location>
        <begin position="289"/>
        <end position="317"/>
    </location>
</feature>
<name>A0ABM0GXJ2_SACKO</name>
<keyword evidence="7 8" id="KW-0807">Transducer</keyword>
<evidence type="ECO:0000256" key="9">
    <source>
        <dbReference type="SAM" id="MobiDB-lite"/>
    </source>
</evidence>
<evidence type="ECO:0000259" key="11">
    <source>
        <dbReference type="PROSITE" id="PS50262"/>
    </source>
</evidence>
<evidence type="ECO:0000256" key="1">
    <source>
        <dbReference type="ARBA" id="ARBA00004141"/>
    </source>
</evidence>
<feature type="region of interest" description="Disordered" evidence="9">
    <location>
        <begin position="350"/>
        <end position="372"/>
    </location>
</feature>
<dbReference type="Proteomes" id="UP000694865">
    <property type="component" value="Unplaced"/>
</dbReference>
<dbReference type="SMART" id="SM01381">
    <property type="entry name" value="7TM_GPCR_Srsx"/>
    <property type="match status" value="1"/>
</dbReference>
<evidence type="ECO:0000256" key="4">
    <source>
        <dbReference type="ARBA" id="ARBA00023040"/>
    </source>
</evidence>
<dbReference type="PANTHER" id="PTHR45695">
    <property type="entry name" value="LEUCOKININ RECEPTOR-RELATED"/>
    <property type="match status" value="1"/>
</dbReference>
<comment type="similarity">
    <text evidence="8">Belongs to the G-protein coupled receptor 1 family.</text>
</comment>
<feature type="transmembrane region" description="Helical" evidence="10">
    <location>
        <begin position="215"/>
        <end position="238"/>
    </location>
</feature>
<accession>A0ABM0GXJ2</accession>
<dbReference type="PRINTS" id="PR00237">
    <property type="entry name" value="GPCRRHODOPSN"/>
</dbReference>
<dbReference type="Pfam" id="PF00001">
    <property type="entry name" value="7tm_1"/>
    <property type="match status" value="1"/>
</dbReference>
<evidence type="ECO:0000313" key="13">
    <source>
        <dbReference type="RefSeq" id="XP_002739545.1"/>
    </source>
</evidence>
<comment type="subcellular location">
    <subcellularLocation>
        <location evidence="1">Membrane</location>
        <topology evidence="1">Multi-pass membrane protein</topology>
    </subcellularLocation>
</comment>
<dbReference type="RefSeq" id="XP_002739545.1">
    <property type="nucleotide sequence ID" value="XM_002739499.1"/>
</dbReference>